<dbReference type="Gene3D" id="3.40.50.150">
    <property type="entry name" value="Vaccinia Virus protein VP39"/>
    <property type="match status" value="1"/>
</dbReference>
<feature type="transmembrane region" description="Helical" evidence="3">
    <location>
        <begin position="307"/>
        <end position="327"/>
    </location>
</feature>
<feature type="transmembrane region" description="Helical" evidence="3">
    <location>
        <begin position="455"/>
        <end position="481"/>
    </location>
</feature>
<dbReference type="Proteomes" id="UP000067626">
    <property type="component" value="Chromosome"/>
</dbReference>
<evidence type="ECO:0000256" key="1">
    <source>
        <dbReference type="ARBA" id="ARBA00023115"/>
    </source>
</evidence>
<keyword evidence="1" id="KW-0620">Polyamine biosynthesis</keyword>
<keyword evidence="3" id="KW-0812">Transmembrane</keyword>
<dbReference type="InterPro" id="IPR036259">
    <property type="entry name" value="MFS_trans_sf"/>
</dbReference>
<protein>
    <recommendedName>
        <fullName evidence="6">Spermidine synthase</fullName>
    </recommendedName>
</protein>
<dbReference type="AlphaFoldDB" id="A0A0K1EB04"/>
<dbReference type="Pfam" id="PF01564">
    <property type="entry name" value="Spermine_synth"/>
    <property type="match status" value="1"/>
</dbReference>
<feature type="transmembrane region" description="Helical" evidence="3">
    <location>
        <begin position="339"/>
        <end position="359"/>
    </location>
</feature>
<dbReference type="SUPFAM" id="SSF53335">
    <property type="entry name" value="S-adenosyl-L-methionine-dependent methyltransferases"/>
    <property type="match status" value="1"/>
</dbReference>
<evidence type="ECO:0000256" key="2">
    <source>
        <dbReference type="SAM" id="MobiDB-lite"/>
    </source>
</evidence>
<feature type="transmembrane region" description="Helical" evidence="3">
    <location>
        <begin position="194"/>
        <end position="216"/>
    </location>
</feature>
<reference evidence="4 5" key="1">
    <citation type="submission" date="2015-07" db="EMBL/GenBank/DDBJ databases">
        <title>Genome analysis of myxobacterium Chondromyces crocatus Cm c5 reveals a high potential for natural compound synthesis and the genetic basis for the loss of fruiting body formation.</title>
        <authorList>
            <person name="Zaburannyi N."/>
            <person name="Bunk B."/>
            <person name="Maier J."/>
            <person name="Overmann J."/>
            <person name="Mueller R."/>
        </authorList>
    </citation>
    <scope>NUCLEOTIDE SEQUENCE [LARGE SCALE GENOMIC DNA]</scope>
    <source>
        <strain evidence="4 5">Cm c5</strain>
    </source>
</reference>
<dbReference type="STRING" id="52.CMC5_018950"/>
<evidence type="ECO:0008006" key="6">
    <source>
        <dbReference type="Google" id="ProtNLM"/>
    </source>
</evidence>
<dbReference type="PANTHER" id="PTHR43317">
    <property type="entry name" value="THERMOSPERMINE SYNTHASE ACAULIS5"/>
    <property type="match status" value="1"/>
</dbReference>
<dbReference type="NCBIfam" id="NF037959">
    <property type="entry name" value="MFS_SpdSyn"/>
    <property type="match status" value="1"/>
</dbReference>
<feature type="transmembrane region" description="Helical" evidence="3">
    <location>
        <begin position="487"/>
        <end position="505"/>
    </location>
</feature>
<feature type="compositionally biased region" description="Basic and acidic residues" evidence="2">
    <location>
        <begin position="272"/>
        <end position="287"/>
    </location>
</feature>
<keyword evidence="3" id="KW-1133">Transmembrane helix</keyword>
<feature type="transmembrane region" description="Helical" evidence="3">
    <location>
        <begin position="416"/>
        <end position="443"/>
    </location>
</feature>
<feature type="transmembrane region" description="Helical" evidence="3">
    <location>
        <begin position="371"/>
        <end position="392"/>
    </location>
</feature>
<dbReference type="InterPro" id="IPR029063">
    <property type="entry name" value="SAM-dependent_MTases_sf"/>
</dbReference>
<gene>
    <name evidence="4" type="ORF">CMC5_018950</name>
</gene>
<dbReference type="GO" id="GO:0006596">
    <property type="term" value="P:polyamine biosynthetic process"/>
    <property type="evidence" value="ECO:0007669"/>
    <property type="project" value="UniProtKB-KW"/>
</dbReference>
<dbReference type="EMBL" id="CP012159">
    <property type="protein sequence ID" value="AKT37753.1"/>
    <property type="molecule type" value="Genomic_DNA"/>
</dbReference>
<accession>A0A0K1EB04</accession>
<dbReference type="SUPFAM" id="SSF103473">
    <property type="entry name" value="MFS general substrate transporter"/>
    <property type="match status" value="1"/>
</dbReference>
<feature type="transmembrane region" description="Helical" evidence="3">
    <location>
        <begin position="40"/>
        <end position="69"/>
    </location>
</feature>
<feature type="region of interest" description="Disordered" evidence="2">
    <location>
        <begin position="272"/>
        <end position="297"/>
    </location>
</feature>
<feature type="transmembrane region" description="Helical" evidence="3">
    <location>
        <begin position="81"/>
        <end position="102"/>
    </location>
</feature>
<keyword evidence="3" id="KW-0472">Membrane</keyword>
<sequence length="944" mass="100154">MSSVQRISGGPRPYALAAVAVLFFLSGATALTAEVVLNKLLTYVFGASHLSTSTVLAAYMGGLSAGAYLFGRRSEKLRRPVLAYAALELGVGIFFVLLPLLFGPFQRLGVALASPLSGSPALLTTVRFALSFVLVFAPTLMMGGTLPTMIAAFRGEQAFGRSLPILYAINTLGAATGVLLASYVVIPGLGLDGALYACAGVNFAVSAAGALLSRWFTASEGVAASREVAVVAASAASGDVAAVDGTAASGDVAAAEGAGKAAALAREAAESARREAEPARRDAEAAREGAASGGVGGGPAWELSPRVAIVLAFSQGAIAFVLEVVWFHLIGTVIGVTTYAFALMLFSILLGIGLGSLLLPVVLRVTRRPPAAIFTWAMLFAALGVAVSLRGWDEFVWVVEKTPELRQAGHFWGRELVRLSFCLALLLPTTLALGMALPALAAAASRIAGEHPGAWVGRLFAANTLGTITGSLSCGFVLLGWLGSERILLLGAGLALLVGAAALVAGRRVAVAPSAVEPTAVEPRGGRSKLVSAADGLSSDGLLVASWREVGLLAAGAMIVVGLSMRGSWDAYRLTSGSHYYWEPYEKTPVSEVMWMREDAQSGFITIMKSPDGRKTMRTNGKYEGNDAPAEFQDLFALLGGLYLKQHERAVLVGLGPARTLNVMHAMPFRHIEAVEYSEAIIAAAREGFPEFSAVPFGDTARVSVHGDDGRNHIQLSQHAYDYVAIAISGAAFAGAGSIYSRDFFQAVRGRMRDDGVFMLWIQVHHVFPQDVRSVVYTLRQVFPHVHFYTDPWQTQGFLMASPSPLTVDPERVRSLDASPQIRAVLEQHRMSSALDLVERSVFTTEEEFARYLAAPEVGAAPVLLRDLNPAFEYSTPYALAEAIGMFDFQRFSDKKLPVFAPPLPDSELALLEARRWLAVGDKERADAALRRARKGQEAVSSPP</sequence>
<organism evidence="4 5">
    <name type="scientific">Chondromyces crocatus</name>
    <dbReference type="NCBI Taxonomy" id="52"/>
    <lineage>
        <taxon>Bacteria</taxon>
        <taxon>Pseudomonadati</taxon>
        <taxon>Myxococcota</taxon>
        <taxon>Polyangia</taxon>
        <taxon>Polyangiales</taxon>
        <taxon>Polyangiaceae</taxon>
        <taxon>Chondromyces</taxon>
    </lineage>
</organism>
<evidence type="ECO:0000313" key="4">
    <source>
        <dbReference type="EMBL" id="AKT37753.1"/>
    </source>
</evidence>
<name>A0A0K1EB04_CHOCO</name>
<evidence type="ECO:0000313" key="5">
    <source>
        <dbReference type="Proteomes" id="UP000067626"/>
    </source>
</evidence>
<dbReference type="PANTHER" id="PTHR43317:SF1">
    <property type="entry name" value="THERMOSPERMINE SYNTHASE ACAULIS5"/>
    <property type="match status" value="1"/>
</dbReference>
<proteinExistence type="predicted"/>
<dbReference type="KEGG" id="ccro:CMC5_018950"/>
<feature type="transmembrane region" description="Helical" evidence="3">
    <location>
        <begin position="165"/>
        <end position="188"/>
    </location>
</feature>
<feature type="transmembrane region" description="Helical" evidence="3">
    <location>
        <begin position="128"/>
        <end position="153"/>
    </location>
</feature>
<evidence type="ECO:0000256" key="3">
    <source>
        <dbReference type="SAM" id="Phobius"/>
    </source>
</evidence>
<keyword evidence="5" id="KW-1185">Reference proteome</keyword>